<dbReference type="GO" id="GO:0031966">
    <property type="term" value="C:mitochondrial membrane"/>
    <property type="evidence" value="ECO:0007669"/>
    <property type="project" value="UniProtKB-SubCell"/>
</dbReference>
<feature type="repeat" description="Solcar" evidence="9">
    <location>
        <begin position="29"/>
        <end position="114"/>
    </location>
</feature>
<feature type="transmembrane region" description="Helical" evidence="12">
    <location>
        <begin position="123"/>
        <end position="143"/>
    </location>
</feature>
<evidence type="ECO:0000256" key="1">
    <source>
        <dbReference type="ARBA" id="ARBA00004225"/>
    </source>
</evidence>
<sequence>MAGERGYSAACGGGGGRPAEARKARMGSIPPYMRAVSGSLGGIVEACCLQPIDVIRTWLQPDRSGNYQGIAHCGATVAQTEGVRALWKGLTPFATPLTPKCALRMGSNALFQSAFKDSSTGHLSPFEAILFFIFLSFLWLFLLSK</sequence>
<evidence type="ECO:0000256" key="4">
    <source>
        <dbReference type="ARBA" id="ARBA00022692"/>
    </source>
</evidence>
<evidence type="ECO:0000256" key="2">
    <source>
        <dbReference type="ARBA" id="ARBA00006375"/>
    </source>
</evidence>
<dbReference type="PANTHER" id="PTHR45788:SF2">
    <property type="entry name" value="SUCCINATE_FUMARATE MITOCHONDRIAL TRANSPORTER"/>
    <property type="match status" value="1"/>
</dbReference>
<dbReference type="Proteomes" id="UP000797356">
    <property type="component" value="Chromosome 16"/>
</dbReference>
<evidence type="ECO:0000256" key="8">
    <source>
        <dbReference type="ARBA" id="ARBA00023136"/>
    </source>
</evidence>
<dbReference type="Pfam" id="PF00153">
    <property type="entry name" value="Mito_carr"/>
    <property type="match status" value="1"/>
</dbReference>
<evidence type="ECO:0000256" key="10">
    <source>
        <dbReference type="RuleBase" id="RU000488"/>
    </source>
</evidence>
<dbReference type="InterPro" id="IPR049563">
    <property type="entry name" value="TXTP-like"/>
</dbReference>
<dbReference type="GO" id="GO:0005469">
    <property type="term" value="F:succinate:fumarate antiporter activity"/>
    <property type="evidence" value="ECO:0007669"/>
    <property type="project" value="TreeGrafter"/>
</dbReference>
<reference evidence="13" key="2">
    <citation type="submission" date="2019-07" db="EMBL/GenBank/DDBJ databases">
        <authorList>
            <person name="Yang Y."/>
            <person name="Bocs S."/>
            <person name="Baudouin L."/>
        </authorList>
    </citation>
    <scope>NUCLEOTIDE SEQUENCE</scope>
    <source>
        <tissue evidence="13">Spear leaf of Hainan Tall coconut</tissue>
    </source>
</reference>
<keyword evidence="4 9" id="KW-0812">Transmembrane</keyword>
<evidence type="ECO:0000256" key="12">
    <source>
        <dbReference type="SAM" id="Phobius"/>
    </source>
</evidence>
<name>A0A8K0NEJ1_COCNU</name>
<organism evidence="13 14">
    <name type="scientific">Cocos nucifera</name>
    <name type="common">Coconut palm</name>
    <dbReference type="NCBI Taxonomy" id="13894"/>
    <lineage>
        <taxon>Eukaryota</taxon>
        <taxon>Viridiplantae</taxon>
        <taxon>Streptophyta</taxon>
        <taxon>Embryophyta</taxon>
        <taxon>Tracheophyta</taxon>
        <taxon>Spermatophyta</taxon>
        <taxon>Magnoliopsida</taxon>
        <taxon>Liliopsida</taxon>
        <taxon>Arecaceae</taxon>
        <taxon>Arecoideae</taxon>
        <taxon>Cocoseae</taxon>
        <taxon>Attaleinae</taxon>
        <taxon>Cocos</taxon>
    </lineage>
</organism>
<evidence type="ECO:0000313" key="13">
    <source>
        <dbReference type="EMBL" id="KAG1371556.1"/>
    </source>
</evidence>
<evidence type="ECO:0000256" key="11">
    <source>
        <dbReference type="SAM" id="MobiDB-lite"/>
    </source>
</evidence>
<dbReference type="Gene3D" id="1.50.40.10">
    <property type="entry name" value="Mitochondrial carrier domain"/>
    <property type="match status" value="1"/>
</dbReference>
<keyword evidence="5" id="KW-0677">Repeat</keyword>
<dbReference type="InterPro" id="IPR018108">
    <property type="entry name" value="MCP_transmembrane"/>
</dbReference>
<dbReference type="OrthoDB" id="1924968at2759"/>
<dbReference type="InterPro" id="IPR023395">
    <property type="entry name" value="MCP_dom_sf"/>
</dbReference>
<keyword evidence="6 12" id="KW-1133">Transmembrane helix</keyword>
<evidence type="ECO:0000256" key="9">
    <source>
        <dbReference type="PROSITE-ProRule" id="PRU00282"/>
    </source>
</evidence>
<keyword evidence="3 10" id="KW-0813">Transport</keyword>
<evidence type="ECO:0000256" key="7">
    <source>
        <dbReference type="ARBA" id="ARBA00023128"/>
    </source>
</evidence>
<comment type="caution">
    <text evidence="13">The sequence shown here is derived from an EMBL/GenBank/DDBJ whole genome shotgun (WGS) entry which is preliminary data.</text>
</comment>
<dbReference type="AlphaFoldDB" id="A0A8K0NEJ1"/>
<feature type="compositionally biased region" description="Low complexity" evidence="11">
    <location>
        <begin position="1"/>
        <end position="10"/>
    </location>
</feature>
<reference evidence="13" key="1">
    <citation type="journal article" date="2017" name="Gigascience">
        <title>The genome draft of coconut (Cocos nucifera).</title>
        <authorList>
            <person name="Xiao Y."/>
            <person name="Xu P."/>
            <person name="Fan H."/>
            <person name="Baudouin L."/>
            <person name="Xia W."/>
            <person name="Bocs S."/>
            <person name="Xu J."/>
            <person name="Li Q."/>
            <person name="Guo A."/>
            <person name="Zhou L."/>
            <person name="Li J."/>
            <person name="Wu Y."/>
            <person name="Ma Z."/>
            <person name="Armero A."/>
            <person name="Issali A.E."/>
            <person name="Liu N."/>
            <person name="Peng M."/>
            <person name="Yang Y."/>
        </authorList>
    </citation>
    <scope>NUCLEOTIDE SEQUENCE</scope>
    <source>
        <tissue evidence="13">Spear leaf of Hainan Tall coconut</tissue>
    </source>
</reference>
<evidence type="ECO:0000256" key="5">
    <source>
        <dbReference type="ARBA" id="ARBA00022737"/>
    </source>
</evidence>
<keyword evidence="8 9" id="KW-0472">Membrane</keyword>
<dbReference type="PROSITE" id="PS50920">
    <property type="entry name" value="SOLCAR"/>
    <property type="match status" value="1"/>
</dbReference>
<dbReference type="SUPFAM" id="SSF103506">
    <property type="entry name" value="Mitochondrial carrier"/>
    <property type="match status" value="1"/>
</dbReference>
<protein>
    <submittedName>
        <fullName evidence="13">Uncharacterized protein</fullName>
    </submittedName>
</protein>
<evidence type="ECO:0000313" key="14">
    <source>
        <dbReference type="Proteomes" id="UP000797356"/>
    </source>
</evidence>
<comment type="similarity">
    <text evidence="2 10">Belongs to the mitochondrial carrier (TC 2.A.29) family.</text>
</comment>
<evidence type="ECO:0000256" key="3">
    <source>
        <dbReference type="ARBA" id="ARBA00022448"/>
    </source>
</evidence>
<gene>
    <name evidence="13" type="ORF">COCNU_16G006500</name>
</gene>
<feature type="region of interest" description="Disordered" evidence="11">
    <location>
        <begin position="1"/>
        <end position="22"/>
    </location>
</feature>
<comment type="subcellular location">
    <subcellularLocation>
        <location evidence="1">Mitochondrion membrane</location>
        <topology evidence="1">Multi-pass membrane protein</topology>
    </subcellularLocation>
</comment>
<accession>A0A8K0NEJ1</accession>
<keyword evidence="14" id="KW-1185">Reference proteome</keyword>
<proteinExistence type="inferred from homology"/>
<dbReference type="PANTHER" id="PTHR45788">
    <property type="entry name" value="SUCCINATE/FUMARATE MITOCHONDRIAL TRANSPORTER-RELATED"/>
    <property type="match status" value="1"/>
</dbReference>
<keyword evidence="7" id="KW-0496">Mitochondrion</keyword>
<dbReference type="EMBL" id="CM017887">
    <property type="protein sequence ID" value="KAG1371556.1"/>
    <property type="molecule type" value="Genomic_DNA"/>
</dbReference>
<evidence type="ECO:0000256" key="6">
    <source>
        <dbReference type="ARBA" id="ARBA00022989"/>
    </source>
</evidence>